<feature type="transmembrane region" description="Helical" evidence="1">
    <location>
        <begin position="96"/>
        <end position="115"/>
    </location>
</feature>
<dbReference type="eggNOG" id="ENOG502ZCJ3">
    <property type="taxonomic scope" value="Bacteria"/>
</dbReference>
<dbReference type="AlphaFoldDB" id="A0A023BTM1"/>
<comment type="caution">
    <text evidence="2">The sequence shown here is derived from an EMBL/GenBank/DDBJ whole genome shotgun (WGS) entry which is preliminary data.</text>
</comment>
<evidence type="ECO:0000256" key="1">
    <source>
        <dbReference type="SAM" id="Phobius"/>
    </source>
</evidence>
<dbReference type="InterPro" id="IPR018750">
    <property type="entry name" value="DUF2306_membrane"/>
</dbReference>
<dbReference type="EMBL" id="AQRA01000006">
    <property type="protein sequence ID" value="EZH73356.1"/>
    <property type="molecule type" value="Genomic_DNA"/>
</dbReference>
<gene>
    <name evidence="2" type="ORF">ATO12_20360</name>
</gene>
<feature type="transmembrane region" description="Helical" evidence="1">
    <location>
        <begin position="231"/>
        <end position="250"/>
    </location>
</feature>
<reference evidence="2 3" key="1">
    <citation type="submission" date="2014-04" db="EMBL/GenBank/DDBJ databases">
        <title>Aquimarina sp. 22II-S11-z7 Genome Sequencing.</title>
        <authorList>
            <person name="Lai Q."/>
        </authorList>
    </citation>
    <scope>NUCLEOTIDE SEQUENCE [LARGE SCALE GENOMIC DNA]</scope>
    <source>
        <strain evidence="2 3">22II-S11-z7</strain>
    </source>
</reference>
<feature type="transmembrane region" description="Helical" evidence="1">
    <location>
        <begin position="62"/>
        <end position="84"/>
    </location>
</feature>
<keyword evidence="1" id="KW-0472">Membrane</keyword>
<dbReference type="OrthoDB" id="6385003at2"/>
<dbReference type="Proteomes" id="UP000023541">
    <property type="component" value="Unassembled WGS sequence"/>
</dbReference>
<keyword evidence="1" id="KW-0812">Transmembrane</keyword>
<dbReference type="RefSeq" id="WP_051575871.1">
    <property type="nucleotide sequence ID" value="NZ_AQRA01000006.1"/>
</dbReference>
<organism evidence="2 3">
    <name type="scientific">Aquimarina atlantica</name>
    <dbReference type="NCBI Taxonomy" id="1317122"/>
    <lineage>
        <taxon>Bacteria</taxon>
        <taxon>Pseudomonadati</taxon>
        <taxon>Bacteroidota</taxon>
        <taxon>Flavobacteriia</taxon>
        <taxon>Flavobacteriales</taxon>
        <taxon>Flavobacteriaceae</taxon>
        <taxon>Aquimarina</taxon>
    </lineage>
</organism>
<feature type="transmembrane region" description="Helical" evidence="1">
    <location>
        <begin position="127"/>
        <end position="150"/>
    </location>
</feature>
<feature type="transmembrane region" description="Helical" evidence="1">
    <location>
        <begin position="162"/>
        <end position="180"/>
    </location>
</feature>
<sequence>MIFFSLKYTTIFWFIVMLIGQWVFAAYVAIYHGYKILVNGMGSMGGKHMPNGYIDGDFTGNIILASHLIIPIFVIVAGPLQLIPKIQRDYRRFHKWIGRIYLPLIFILSLGGVYLTWSRPRPSFGSIYQDIAISIEGILIIFFALQTLYFALQRKIKQHRQWALRLFIVASGVWFLRIGYRTWFFIEDLLSFQVDNFFNYWSFASYLVPLAILELYLQVKKSKSRKSEKRLSILLFAVTLYMMIGIFLATKGMWLPRVLSIINNT</sequence>
<keyword evidence="3" id="KW-1185">Reference proteome</keyword>
<dbReference type="STRING" id="1317122.ATO12_20360"/>
<keyword evidence="1" id="KW-1133">Transmembrane helix</keyword>
<dbReference type="Pfam" id="PF10067">
    <property type="entry name" value="DUF2306"/>
    <property type="match status" value="1"/>
</dbReference>
<evidence type="ECO:0008006" key="4">
    <source>
        <dbReference type="Google" id="ProtNLM"/>
    </source>
</evidence>
<protein>
    <recommendedName>
        <fullName evidence="4">DUF2306 domain-containing protein</fullName>
    </recommendedName>
</protein>
<name>A0A023BTM1_9FLAO</name>
<evidence type="ECO:0000313" key="3">
    <source>
        <dbReference type="Proteomes" id="UP000023541"/>
    </source>
</evidence>
<evidence type="ECO:0000313" key="2">
    <source>
        <dbReference type="EMBL" id="EZH73356.1"/>
    </source>
</evidence>
<feature type="transmembrane region" description="Helical" evidence="1">
    <location>
        <begin position="200"/>
        <end position="219"/>
    </location>
</feature>
<feature type="transmembrane region" description="Helical" evidence="1">
    <location>
        <begin position="12"/>
        <end position="34"/>
    </location>
</feature>
<accession>A0A023BTM1</accession>
<proteinExistence type="predicted"/>